<dbReference type="Pfam" id="PF13372">
    <property type="entry name" value="Alginate_exp"/>
    <property type="match status" value="1"/>
</dbReference>
<keyword evidence="1" id="KW-0732">Signal</keyword>
<feature type="signal peptide" evidence="1">
    <location>
        <begin position="1"/>
        <end position="21"/>
    </location>
</feature>
<feature type="domain" description="Alginate export" evidence="2">
    <location>
        <begin position="36"/>
        <end position="279"/>
    </location>
</feature>
<dbReference type="InterPro" id="IPR025388">
    <property type="entry name" value="Alginate_export_dom"/>
</dbReference>
<sequence length="395" mass="43900">MMKLGYLAALTTALLANSVHAAEANSIADAIKNSTVNLDARLRYEMVDQSNALKDADALTLRTRLSLTTATFNGFSGMLEFEDSRDVFEVNDYNNGLGNKPEYSTIADPNTTELDQAWLRYERGMFKGTVGRQVVAIDNQRFVGHVGWRQDRQTFDAVNLALTPMKDLSLNYVYINQRNRIFAEDRDVDSDDHLINIGYKTPLGKLTGYAYLLEQDNGVDKGLDTYGIRFAGGSKMGDTKLNYQLEYATQEEKNGDFDADYYLAEVGANLAMFSVKLGYEVLGSDGGNYGFSTPLATLHKFNGWADQFLGTPAEGLQDLYIGASTKLGMGKFDVIYHDFTADEDVNGDDFGSEIDVSYSMKFAKHYNAGIKYAMYDAGDIKVDTDKLWVWVGASF</sequence>
<dbReference type="Gene3D" id="2.40.160.10">
    <property type="entry name" value="Porin"/>
    <property type="match status" value="1"/>
</dbReference>
<dbReference type="EMBL" id="SWCJ01000010">
    <property type="protein sequence ID" value="TKB53990.1"/>
    <property type="molecule type" value="Genomic_DNA"/>
</dbReference>
<dbReference type="AlphaFoldDB" id="A0A4U1BP53"/>
<evidence type="ECO:0000256" key="1">
    <source>
        <dbReference type="SAM" id="SignalP"/>
    </source>
</evidence>
<feature type="chain" id="PRO_5020613535" description="Alginate export domain-containing protein" evidence="1">
    <location>
        <begin position="22"/>
        <end position="395"/>
    </location>
</feature>
<protein>
    <recommendedName>
        <fullName evidence="2">Alginate export domain-containing protein</fullName>
    </recommendedName>
</protein>
<evidence type="ECO:0000259" key="2">
    <source>
        <dbReference type="Pfam" id="PF13372"/>
    </source>
</evidence>
<accession>A0A4U1BP53</accession>
<proteinExistence type="predicted"/>
<reference evidence="3 4" key="1">
    <citation type="submission" date="2019-04" db="EMBL/GenBank/DDBJ databases">
        <authorList>
            <person name="Hwang J.C."/>
        </authorList>
    </citation>
    <scope>NUCLEOTIDE SEQUENCE [LARGE SCALE GENOMIC DNA]</scope>
    <source>
        <strain evidence="3 4">IMCC35002</strain>
    </source>
</reference>
<comment type="caution">
    <text evidence="3">The sequence shown here is derived from an EMBL/GenBank/DDBJ whole genome shotgun (WGS) entry which is preliminary data.</text>
</comment>
<keyword evidence="4" id="KW-1185">Reference proteome</keyword>
<dbReference type="OrthoDB" id="9767539at2"/>
<evidence type="ECO:0000313" key="3">
    <source>
        <dbReference type="EMBL" id="TKB53990.1"/>
    </source>
</evidence>
<dbReference type="InterPro" id="IPR023614">
    <property type="entry name" value="Porin_dom_sf"/>
</dbReference>
<organism evidence="3 4">
    <name type="scientific">Ferrimonas aestuarii</name>
    <dbReference type="NCBI Taxonomy" id="2569539"/>
    <lineage>
        <taxon>Bacteria</taxon>
        <taxon>Pseudomonadati</taxon>
        <taxon>Pseudomonadota</taxon>
        <taxon>Gammaproteobacteria</taxon>
        <taxon>Alteromonadales</taxon>
        <taxon>Ferrimonadaceae</taxon>
        <taxon>Ferrimonas</taxon>
    </lineage>
</organism>
<gene>
    <name evidence="3" type="ORF">FCL42_13625</name>
</gene>
<dbReference type="Proteomes" id="UP000305675">
    <property type="component" value="Unassembled WGS sequence"/>
</dbReference>
<name>A0A4U1BP53_9GAMM</name>
<evidence type="ECO:0000313" key="4">
    <source>
        <dbReference type="Proteomes" id="UP000305675"/>
    </source>
</evidence>